<dbReference type="Pfam" id="PF00078">
    <property type="entry name" value="RVT_1"/>
    <property type="match status" value="1"/>
</dbReference>
<dbReference type="Proteomes" id="UP001341281">
    <property type="component" value="Chromosome 07"/>
</dbReference>
<dbReference type="CDD" id="cd01647">
    <property type="entry name" value="RT_LTR"/>
    <property type="match status" value="1"/>
</dbReference>
<dbReference type="InterPro" id="IPR000477">
    <property type="entry name" value="RT_dom"/>
</dbReference>
<dbReference type="PANTHER" id="PTHR37984">
    <property type="entry name" value="PROTEIN CBG26694"/>
    <property type="match status" value="1"/>
</dbReference>
<dbReference type="InterPro" id="IPR041577">
    <property type="entry name" value="RT_RNaseH_2"/>
</dbReference>
<proteinExistence type="predicted"/>
<evidence type="ECO:0000259" key="2">
    <source>
        <dbReference type="Pfam" id="PF00078"/>
    </source>
</evidence>
<feature type="domain" description="Reverse transcriptase/retrotransposon-derived protein RNase H-like" evidence="3">
    <location>
        <begin position="184"/>
        <end position="281"/>
    </location>
</feature>
<dbReference type="EMBL" id="CP144751">
    <property type="protein sequence ID" value="WVZ85015.1"/>
    <property type="molecule type" value="Genomic_DNA"/>
</dbReference>
<keyword evidence="5" id="KW-1185">Reference proteome</keyword>
<evidence type="ECO:0000256" key="1">
    <source>
        <dbReference type="ARBA" id="ARBA00023268"/>
    </source>
</evidence>
<dbReference type="Pfam" id="PF17919">
    <property type="entry name" value="RT_RNaseH_2"/>
    <property type="match status" value="1"/>
</dbReference>
<evidence type="ECO:0000313" key="4">
    <source>
        <dbReference type="EMBL" id="WVZ85015.1"/>
    </source>
</evidence>
<dbReference type="FunFam" id="3.10.20.370:FF:000001">
    <property type="entry name" value="Retrovirus-related Pol polyprotein from transposon 17.6-like protein"/>
    <property type="match status" value="1"/>
</dbReference>
<accession>A0AAQ3X5A0</accession>
<dbReference type="PANTHER" id="PTHR37984:SF5">
    <property type="entry name" value="PROTEIN NYNRIN-LIKE"/>
    <property type="match status" value="1"/>
</dbReference>
<reference evidence="4 5" key="1">
    <citation type="submission" date="2024-02" db="EMBL/GenBank/DDBJ databases">
        <title>High-quality chromosome-scale genome assembly of Pensacola bahiagrass (Paspalum notatum Flugge var. saurae).</title>
        <authorList>
            <person name="Vega J.M."/>
            <person name="Podio M."/>
            <person name="Orjuela J."/>
            <person name="Siena L.A."/>
            <person name="Pessino S.C."/>
            <person name="Combes M.C."/>
            <person name="Mariac C."/>
            <person name="Albertini E."/>
            <person name="Pupilli F."/>
            <person name="Ortiz J.P.A."/>
            <person name="Leblanc O."/>
        </authorList>
    </citation>
    <scope>NUCLEOTIDE SEQUENCE [LARGE SCALE GENOMIC DNA]</scope>
    <source>
        <strain evidence="4">R1</strain>
        <tissue evidence="4">Leaf</tissue>
    </source>
</reference>
<dbReference type="FunFam" id="3.30.70.270:FF:000020">
    <property type="entry name" value="Transposon Tf2-6 polyprotein-like Protein"/>
    <property type="match status" value="1"/>
</dbReference>
<name>A0AAQ3X5A0_PASNO</name>
<evidence type="ECO:0000259" key="3">
    <source>
        <dbReference type="Pfam" id="PF17919"/>
    </source>
</evidence>
<protein>
    <recommendedName>
        <fullName evidence="6">Reverse transcriptase</fullName>
    </recommendedName>
</protein>
<sequence length="299" mass="34138">MLERLANHSFFCYLDGYSGYHQIPIHPDDQSKTTFTCPYGTFAYRRMSFGLCNAPTSFQRCMMAIFSDLIENIMEVFMDDFSVYGKTFDGCLENLEKVLQRCKEVDLILNWEKCHFMVREGIVLGHKVSERGIEVDRAKIEENLKALRSFLGHAGFYRRFIKNFSFIARSLTNLLAKDTLFVFDDACLEAFHTLKKALVTAPIIQPPDWNAPFEIMCDASDYAVGAVLGQGKDRKHHAISYASKTLTGPQLNYSIIEKELLAIVFDIDKFRSYLVGAKVIIYADHAALKYLLTKKDAKP</sequence>
<dbReference type="Gene3D" id="3.10.10.10">
    <property type="entry name" value="HIV Type 1 Reverse Transcriptase, subunit A, domain 1"/>
    <property type="match status" value="1"/>
</dbReference>
<dbReference type="GO" id="GO:0003824">
    <property type="term" value="F:catalytic activity"/>
    <property type="evidence" value="ECO:0007669"/>
    <property type="project" value="UniProtKB-KW"/>
</dbReference>
<dbReference type="SUPFAM" id="SSF56672">
    <property type="entry name" value="DNA/RNA polymerases"/>
    <property type="match status" value="1"/>
</dbReference>
<keyword evidence="1" id="KW-0511">Multifunctional enzyme</keyword>
<dbReference type="InterPro" id="IPR043502">
    <property type="entry name" value="DNA/RNA_pol_sf"/>
</dbReference>
<organism evidence="4 5">
    <name type="scientific">Paspalum notatum var. saurae</name>
    <dbReference type="NCBI Taxonomy" id="547442"/>
    <lineage>
        <taxon>Eukaryota</taxon>
        <taxon>Viridiplantae</taxon>
        <taxon>Streptophyta</taxon>
        <taxon>Embryophyta</taxon>
        <taxon>Tracheophyta</taxon>
        <taxon>Spermatophyta</taxon>
        <taxon>Magnoliopsida</taxon>
        <taxon>Liliopsida</taxon>
        <taxon>Poales</taxon>
        <taxon>Poaceae</taxon>
        <taxon>PACMAD clade</taxon>
        <taxon>Panicoideae</taxon>
        <taxon>Andropogonodae</taxon>
        <taxon>Paspaleae</taxon>
        <taxon>Paspalinae</taxon>
        <taxon>Paspalum</taxon>
    </lineage>
</organism>
<gene>
    <name evidence="4" type="ORF">U9M48_031979</name>
</gene>
<feature type="domain" description="Reverse transcriptase" evidence="2">
    <location>
        <begin position="3"/>
        <end position="127"/>
    </location>
</feature>
<dbReference type="CDD" id="cd09274">
    <property type="entry name" value="RNase_HI_RT_Ty3"/>
    <property type="match status" value="1"/>
</dbReference>
<dbReference type="InterPro" id="IPR043128">
    <property type="entry name" value="Rev_trsase/Diguanyl_cyclase"/>
</dbReference>
<dbReference type="InterPro" id="IPR050951">
    <property type="entry name" value="Retrovirus_Pol_polyprotein"/>
</dbReference>
<dbReference type="Gene3D" id="3.30.70.270">
    <property type="match status" value="2"/>
</dbReference>
<evidence type="ECO:0000313" key="5">
    <source>
        <dbReference type="Proteomes" id="UP001341281"/>
    </source>
</evidence>
<dbReference type="AlphaFoldDB" id="A0AAQ3X5A0"/>
<evidence type="ECO:0008006" key="6">
    <source>
        <dbReference type="Google" id="ProtNLM"/>
    </source>
</evidence>